<keyword evidence="2" id="KW-1185">Reference proteome</keyword>
<sequence>MSQQLFWTPHKSFFNASHLLGTQHCLAVNPRSRFTNPLHRSNPHFTNAYINSSTNPVHRSNSPSPYINSSTCLSACSVVRKGKKVQPPPPSSSTMPPPPNLPPLPPATTFFWGETPEEEFYKTQGVRHSKSYFETPNGKIFTQSWLPLDEDQPVKAAVFMTHGYGSDTSWCFQKICIEYAKWGYAVFAADLLGHGRSEGLHGYLGDMDKVAASSLSYFLSVRRSETYCKLPAFLFGESMGGMITMLMYFQSEPDTWTGLIFSAPLFVIPENMIPSKLHLTMYGLLFGFADTWAAMPDNKMVGKAIRDPEKLKIIAVNPKRYAGRPRVGTMREVVRVTNYIQKNFAKVTAPFLTLHGTADGVTCPTGSQMLYEKALSKDKSLKLYEGMYHSLIQGEPDEAANLVLADMRAWIDEKAEKYGPKSNGN</sequence>
<name>A0ACB9CTN2_CICIN</name>
<proteinExistence type="predicted"/>
<gene>
    <name evidence="1" type="ORF">L2E82_27599</name>
</gene>
<reference evidence="1 2" key="2">
    <citation type="journal article" date="2022" name="Mol. Ecol. Resour.">
        <title>The genomes of chicory, endive, great burdock and yacon provide insights into Asteraceae paleo-polyploidization history and plant inulin production.</title>
        <authorList>
            <person name="Fan W."/>
            <person name="Wang S."/>
            <person name="Wang H."/>
            <person name="Wang A."/>
            <person name="Jiang F."/>
            <person name="Liu H."/>
            <person name="Zhao H."/>
            <person name="Xu D."/>
            <person name="Zhang Y."/>
        </authorList>
    </citation>
    <scope>NUCLEOTIDE SEQUENCE [LARGE SCALE GENOMIC DNA]</scope>
    <source>
        <strain evidence="2">cv. Punajuju</strain>
        <tissue evidence="1">Leaves</tissue>
    </source>
</reference>
<evidence type="ECO:0000313" key="1">
    <source>
        <dbReference type="EMBL" id="KAI3737591.1"/>
    </source>
</evidence>
<evidence type="ECO:0000313" key="2">
    <source>
        <dbReference type="Proteomes" id="UP001055811"/>
    </source>
</evidence>
<dbReference type="EMBL" id="CM042013">
    <property type="protein sequence ID" value="KAI3737591.1"/>
    <property type="molecule type" value="Genomic_DNA"/>
</dbReference>
<comment type="caution">
    <text evidence="1">The sequence shown here is derived from an EMBL/GenBank/DDBJ whole genome shotgun (WGS) entry which is preliminary data.</text>
</comment>
<reference evidence="2" key="1">
    <citation type="journal article" date="2022" name="Mol. Ecol. Resour.">
        <title>The genomes of chicory, endive, great burdock and yacon provide insights into Asteraceae palaeo-polyploidization history and plant inulin production.</title>
        <authorList>
            <person name="Fan W."/>
            <person name="Wang S."/>
            <person name="Wang H."/>
            <person name="Wang A."/>
            <person name="Jiang F."/>
            <person name="Liu H."/>
            <person name="Zhao H."/>
            <person name="Xu D."/>
            <person name="Zhang Y."/>
        </authorList>
    </citation>
    <scope>NUCLEOTIDE SEQUENCE [LARGE SCALE GENOMIC DNA]</scope>
    <source>
        <strain evidence="2">cv. Punajuju</strain>
    </source>
</reference>
<accession>A0ACB9CTN2</accession>
<protein>
    <submittedName>
        <fullName evidence="1">Uncharacterized protein</fullName>
    </submittedName>
</protein>
<dbReference type="Proteomes" id="UP001055811">
    <property type="component" value="Linkage Group LG05"/>
</dbReference>
<organism evidence="1 2">
    <name type="scientific">Cichorium intybus</name>
    <name type="common">Chicory</name>
    <dbReference type="NCBI Taxonomy" id="13427"/>
    <lineage>
        <taxon>Eukaryota</taxon>
        <taxon>Viridiplantae</taxon>
        <taxon>Streptophyta</taxon>
        <taxon>Embryophyta</taxon>
        <taxon>Tracheophyta</taxon>
        <taxon>Spermatophyta</taxon>
        <taxon>Magnoliopsida</taxon>
        <taxon>eudicotyledons</taxon>
        <taxon>Gunneridae</taxon>
        <taxon>Pentapetalae</taxon>
        <taxon>asterids</taxon>
        <taxon>campanulids</taxon>
        <taxon>Asterales</taxon>
        <taxon>Asteraceae</taxon>
        <taxon>Cichorioideae</taxon>
        <taxon>Cichorieae</taxon>
        <taxon>Cichoriinae</taxon>
        <taxon>Cichorium</taxon>
    </lineage>
</organism>